<comment type="caution">
    <text evidence="4">The sequence shown here is derived from an EMBL/GenBank/DDBJ whole genome shotgun (WGS) entry which is preliminary data.</text>
</comment>
<keyword evidence="1" id="KW-0378">Hydrolase</keyword>
<dbReference type="GO" id="GO:0009395">
    <property type="term" value="P:phospholipid catabolic process"/>
    <property type="evidence" value="ECO:0007669"/>
    <property type="project" value="UniProtKB-KW"/>
</dbReference>
<evidence type="ECO:0000259" key="3">
    <source>
        <dbReference type="Pfam" id="PF04608"/>
    </source>
</evidence>
<dbReference type="GO" id="GO:0046872">
    <property type="term" value="F:metal ion binding"/>
    <property type="evidence" value="ECO:0007669"/>
    <property type="project" value="UniProtKB-KW"/>
</dbReference>
<dbReference type="CDD" id="cd06971">
    <property type="entry name" value="PgpA"/>
    <property type="match status" value="1"/>
</dbReference>
<keyword evidence="1" id="KW-0997">Cell inner membrane</keyword>
<sequence>MSTPPTSDATLSPTFQPSRPEHLIAYGFGAGLSPKAPGTMGTLVAIPIYLLLANLPGLVYLLAVAAMIGVGVWACGKVAAELGEDDPSAIVWDEVVGFLVAMAAAPVVSLAWIIMGFLLFRLFDIYKPWPVSWAENRFRGGIGIIADDLIAGAMTWVVLTLMAMIVSASLGHGVATIAH</sequence>
<protein>
    <recommendedName>
        <fullName evidence="1">Phosphatidylglycerophosphatase A</fullName>
        <ecNumber evidence="1">3.1.3.27</ecNumber>
    </recommendedName>
    <alternativeName>
        <fullName evidence="1">Phosphatidylglycerolphosphate phosphatase A</fullName>
    </alternativeName>
</protein>
<dbReference type="PANTHER" id="PTHR36305">
    <property type="entry name" value="PHOSPHATIDYLGLYCEROPHOSPHATASE A"/>
    <property type="match status" value="1"/>
</dbReference>
<name>A0AAJ0UF20_HALSE</name>
<feature type="transmembrane region" description="Helical" evidence="2">
    <location>
        <begin position="95"/>
        <end position="120"/>
    </location>
</feature>
<keyword evidence="1" id="KW-0442">Lipid degradation</keyword>
<gene>
    <name evidence="4" type="ORF">CCR82_06870</name>
</gene>
<dbReference type="GO" id="GO:0008962">
    <property type="term" value="F:phosphatidylglycerophosphatase activity"/>
    <property type="evidence" value="ECO:0007669"/>
    <property type="project" value="UniProtKB-EC"/>
</dbReference>
<keyword evidence="1" id="KW-0595">Phospholipid degradation</keyword>
<keyword evidence="1" id="KW-0460">Magnesium</keyword>
<evidence type="ECO:0000313" key="5">
    <source>
        <dbReference type="Proteomes" id="UP001296967"/>
    </source>
</evidence>
<dbReference type="EC" id="3.1.3.27" evidence="1"/>
<keyword evidence="1" id="KW-0479">Metal-binding</keyword>
<dbReference type="Proteomes" id="UP001296967">
    <property type="component" value="Unassembled WGS sequence"/>
</dbReference>
<feature type="transmembrane region" description="Helical" evidence="2">
    <location>
        <begin position="59"/>
        <end position="80"/>
    </location>
</feature>
<comment type="pathway">
    <text evidence="1">Phospholipid metabolism; phosphatidylglycerol biosynthesis; phosphatidylglycerol from CDP-diacylglycerol: step 2/2.</text>
</comment>
<comment type="catalytic activity">
    <reaction evidence="1">
        <text>a 1,2-diacyl-sn-glycero-3-phospho-(1'-sn-glycero-3'-phosphate) + H2O = a 1,2-diacyl-sn-glycero-3-phospho-(1'-sn-glycerol) + phosphate</text>
        <dbReference type="Rhea" id="RHEA:33751"/>
        <dbReference type="ChEBI" id="CHEBI:15377"/>
        <dbReference type="ChEBI" id="CHEBI:43474"/>
        <dbReference type="ChEBI" id="CHEBI:60110"/>
        <dbReference type="ChEBI" id="CHEBI:64716"/>
        <dbReference type="EC" id="3.1.3.27"/>
    </reaction>
</comment>
<dbReference type="EMBL" id="NHSF01000046">
    <property type="protein sequence ID" value="MBK5930252.1"/>
    <property type="molecule type" value="Genomic_DNA"/>
</dbReference>
<comment type="subcellular location">
    <subcellularLocation>
        <location evidence="1">Cell inner membrane</location>
        <topology evidence="1">Multi-pass membrane protein</topology>
    </subcellularLocation>
</comment>
<accession>A0AAJ0UF20</accession>
<evidence type="ECO:0000256" key="1">
    <source>
        <dbReference type="PIRNR" id="PIRNR006162"/>
    </source>
</evidence>
<keyword evidence="1 2" id="KW-0812">Transmembrane</keyword>
<comment type="function">
    <text evidence="1">Lipid phosphatase which dephosphorylates phosphatidylglycerophosphate (PGP) to phosphatidylglycerol (PG).</text>
</comment>
<dbReference type="RefSeq" id="WP_201244672.1">
    <property type="nucleotide sequence ID" value="NZ_NHSF01000046.1"/>
</dbReference>
<dbReference type="GO" id="GO:0005886">
    <property type="term" value="C:plasma membrane"/>
    <property type="evidence" value="ECO:0007669"/>
    <property type="project" value="UniProtKB-SubCell"/>
</dbReference>
<feature type="domain" description="YutG/PgpA" evidence="3">
    <location>
        <begin position="24"/>
        <end position="162"/>
    </location>
</feature>
<dbReference type="AlphaFoldDB" id="A0AAJ0UF20"/>
<dbReference type="PIRSF" id="PIRSF006162">
    <property type="entry name" value="PgpA"/>
    <property type="match status" value="1"/>
</dbReference>
<keyword evidence="5" id="KW-1185">Reference proteome</keyword>
<keyword evidence="1" id="KW-1003">Cell membrane</keyword>
<keyword evidence="2" id="KW-1133">Transmembrane helix</keyword>
<reference evidence="4" key="1">
    <citation type="submission" date="2017-05" db="EMBL/GenBank/DDBJ databases">
        <authorList>
            <person name="Imhoff J.F."/>
            <person name="Rahn T."/>
            <person name="Kuenzel S."/>
            <person name="Neulinger S.C."/>
        </authorList>
    </citation>
    <scope>NUCLEOTIDE SEQUENCE</scope>
    <source>
        <strain evidence="4">DSM 4395</strain>
    </source>
</reference>
<keyword evidence="1 2" id="KW-0472">Membrane</keyword>
<feature type="transmembrane region" description="Helical" evidence="2">
    <location>
        <begin position="141"/>
        <end position="166"/>
    </location>
</feature>
<dbReference type="InterPro" id="IPR036681">
    <property type="entry name" value="PgpA-like_sf"/>
</dbReference>
<organism evidence="4 5">
    <name type="scientific">Halochromatium salexigens</name>
    <name type="common">Chromatium salexigens</name>
    <dbReference type="NCBI Taxonomy" id="49447"/>
    <lineage>
        <taxon>Bacteria</taxon>
        <taxon>Pseudomonadati</taxon>
        <taxon>Pseudomonadota</taxon>
        <taxon>Gammaproteobacteria</taxon>
        <taxon>Chromatiales</taxon>
        <taxon>Chromatiaceae</taxon>
        <taxon>Halochromatium</taxon>
    </lineage>
</organism>
<feature type="transmembrane region" description="Helical" evidence="2">
    <location>
        <begin position="36"/>
        <end position="52"/>
    </location>
</feature>
<comment type="cofactor">
    <cofactor evidence="1">
        <name>Mg(2+)</name>
        <dbReference type="ChEBI" id="CHEBI:18420"/>
    </cofactor>
</comment>
<dbReference type="PANTHER" id="PTHR36305:SF1">
    <property type="entry name" value="PHOSPHATIDYLGLYCEROPHOSPHATASE A"/>
    <property type="match status" value="1"/>
</dbReference>
<reference evidence="4" key="2">
    <citation type="journal article" date="2020" name="Microorganisms">
        <title>Osmotic Adaptation and Compatible Solute Biosynthesis of Phototrophic Bacteria as Revealed from Genome Analyses.</title>
        <authorList>
            <person name="Imhoff J.F."/>
            <person name="Rahn T."/>
            <person name="Kunzel S."/>
            <person name="Keller A."/>
            <person name="Neulinger S.C."/>
        </authorList>
    </citation>
    <scope>NUCLEOTIDE SEQUENCE</scope>
    <source>
        <strain evidence="4">DSM 4395</strain>
    </source>
</reference>
<dbReference type="Pfam" id="PF04608">
    <property type="entry name" value="PgpA"/>
    <property type="match status" value="1"/>
</dbReference>
<dbReference type="SUPFAM" id="SSF101307">
    <property type="entry name" value="YutG-like"/>
    <property type="match status" value="1"/>
</dbReference>
<keyword evidence="1" id="KW-1208">Phospholipid metabolism</keyword>
<dbReference type="InterPro" id="IPR007686">
    <property type="entry name" value="YutG/PgpA"/>
</dbReference>
<dbReference type="InterPro" id="IPR026037">
    <property type="entry name" value="PgpA"/>
</dbReference>
<proteinExistence type="predicted"/>
<evidence type="ECO:0000256" key="2">
    <source>
        <dbReference type="SAM" id="Phobius"/>
    </source>
</evidence>
<evidence type="ECO:0000313" key="4">
    <source>
        <dbReference type="EMBL" id="MBK5930252.1"/>
    </source>
</evidence>
<keyword evidence="1" id="KW-0443">Lipid metabolism</keyword>